<name>A0A5R9GBY0_9BACL</name>
<dbReference type="PANTHER" id="PTHR30514:SF9">
    <property type="entry name" value="TRANSCRIPTIONAL REGULATOR"/>
    <property type="match status" value="1"/>
</dbReference>
<dbReference type="InterPro" id="IPR047640">
    <property type="entry name" value="RpiR-like"/>
</dbReference>
<feature type="domain" description="HTH rpiR-type" evidence="4">
    <location>
        <begin position="10"/>
        <end position="86"/>
    </location>
</feature>
<reference evidence="6 7" key="1">
    <citation type="submission" date="2019-05" db="EMBL/GenBank/DDBJ databases">
        <authorList>
            <person name="Narsing Rao M.P."/>
            <person name="Li W.J."/>
        </authorList>
    </citation>
    <scope>NUCLEOTIDE SEQUENCE [LARGE SCALE GENOMIC DNA]</scope>
    <source>
        <strain evidence="6 7">SYSU_K30003</strain>
    </source>
</reference>
<dbReference type="SUPFAM" id="SSF46689">
    <property type="entry name" value="Homeodomain-like"/>
    <property type="match status" value="1"/>
</dbReference>
<dbReference type="Pfam" id="PF01418">
    <property type="entry name" value="HTH_6"/>
    <property type="match status" value="1"/>
</dbReference>
<dbReference type="OrthoDB" id="3684496at2"/>
<dbReference type="GO" id="GO:0097367">
    <property type="term" value="F:carbohydrate derivative binding"/>
    <property type="evidence" value="ECO:0007669"/>
    <property type="project" value="InterPro"/>
</dbReference>
<dbReference type="InterPro" id="IPR009057">
    <property type="entry name" value="Homeodomain-like_sf"/>
</dbReference>
<protein>
    <submittedName>
        <fullName evidence="6">MurR/RpiR family transcriptional regulator</fullName>
    </submittedName>
</protein>
<evidence type="ECO:0000259" key="5">
    <source>
        <dbReference type="PROSITE" id="PS51464"/>
    </source>
</evidence>
<dbReference type="Pfam" id="PF01380">
    <property type="entry name" value="SIS"/>
    <property type="match status" value="1"/>
</dbReference>
<dbReference type="InterPro" id="IPR036388">
    <property type="entry name" value="WH-like_DNA-bd_sf"/>
</dbReference>
<keyword evidence="1" id="KW-0805">Transcription regulation</keyword>
<dbReference type="GO" id="GO:1901135">
    <property type="term" value="P:carbohydrate derivative metabolic process"/>
    <property type="evidence" value="ECO:0007669"/>
    <property type="project" value="InterPro"/>
</dbReference>
<dbReference type="EMBL" id="VCIW01000008">
    <property type="protein sequence ID" value="TLS51570.1"/>
    <property type="molecule type" value="Genomic_DNA"/>
</dbReference>
<dbReference type="PROSITE" id="PS51071">
    <property type="entry name" value="HTH_RPIR"/>
    <property type="match status" value="1"/>
</dbReference>
<dbReference type="Gene3D" id="1.10.10.10">
    <property type="entry name" value="Winged helix-like DNA-binding domain superfamily/Winged helix DNA-binding domain"/>
    <property type="match status" value="1"/>
</dbReference>
<dbReference type="AlphaFoldDB" id="A0A5R9GBY0"/>
<evidence type="ECO:0000256" key="1">
    <source>
        <dbReference type="ARBA" id="ARBA00023015"/>
    </source>
</evidence>
<evidence type="ECO:0000313" key="7">
    <source>
        <dbReference type="Proteomes" id="UP000309676"/>
    </source>
</evidence>
<dbReference type="InterPro" id="IPR001347">
    <property type="entry name" value="SIS_dom"/>
</dbReference>
<evidence type="ECO:0000259" key="4">
    <source>
        <dbReference type="PROSITE" id="PS51071"/>
    </source>
</evidence>
<dbReference type="Proteomes" id="UP000309676">
    <property type="component" value="Unassembled WGS sequence"/>
</dbReference>
<evidence type="ECO:0000256" key="2">
    <source>
        <dbReference type="ARBA" id="ARBA00023125"/>
    </source>
</evidence>
<dbReference type="InterPro" id="IPR000281">
    <property type="entry name" value="HTH_RpiR"/>
</dbReference>
<dbReference type="GO" id="GO:0003677">
    <property type="term" value="F:DNA binding"/>
    <property type="evidence" value="ECO:0007669"/>
    <property type="project" value="UniProtKB-KW"/>
</dbReference>
<dbReference type="CDD" id="cd05013">
    <property type="entry name" value="SIS_RpiR"/>
    <property type="match status" value="1"/>
</dbReference>
<gene>
    <name evidence="6" type="ORF">FE782_13775</name>
</gene>
<dbReference type="GO" id="GO:0003700">
    <property type="term" value="F:DNA-binding transcription factor activity"/>
    <property type="evidence" value="ECO:0007669"/>
    <property type="project" value="InterPro"/>
</dbReference>
<keyword evidence="7" id="KW-1185">Reference proteome</keyword>
<dbReference type="PANTHER" id="PTHR30514">
    <property type="entry name" value="GLUCOKINASE"/>
    <property type="match status" value="1"/>
</dbReference>
<dbReference type="SUPFAM" id="SSF53697">
    <property type="entry name" value="SIS domain"/>
    <property type="match status" value="1"/>
</dbReference>
<evidence type="ECO:0000256" key="3">
    <source>
        <dbReference type="ARBA" id="ARBA00023163"/>
    </source>
</evidence>
<dbReference type="InterPro" id="IPR035472">
    <property type="entry name" value="RpiR-like_SIS"/>
</dbReference>
<feature type="domain" description="SIS" evidence="5">
    <location>
        <begin position="130"/>
        <end position="270"/>
    </location>
</feature>
<dbReference type="PROSITE" id="PS51464">
    <property type="entry name" value="SIS"/>
    <property type="match status" value="1"/>
</dbReference>
<comment type="caution">
    <text evidence="6">The sequence shown here is derived from an EMBL/GenBank/DDBJ whole genome shotgun (WGS) entry which is preliminary data.</text>
</comment>
<dbReference type="InterPro" id="IPR046348">
    <property type="entry name" value="SIS_dom_sf"/>
</dbReference>
<sequence>MIKPKAPTSQNVLLSISSIYASMTKAEKKVADAVQANPEEAVLYTITDLSEKAGVGETSVIRFCRKLGFGGYHEFKLAIAQHVVSEPRHFGGEIQEGDGPAAVVQKLTSRNARVIQDTGSLVSPAALEEAVRALLSGKRIRIYGVGASGMTAMDAYYSFMRVGLPVEAQRDGHIIAMSAALANEDDVVFGISTSGSTKDLVDTMKTAKRNGATTICLTSQGRSPITQYADIVLLVPAKESPFQGGSLSAKIAQMHVLDLLSSLVIVSRKQPSIESITKTANAVAEKLY</sequence>
<evidence type="ECO:0000313" key="6">
    <source>
        <dbReference type="EMBL" id="TLS51570.1"/>
    </source>
</evidence>
<accession>A0A5R9GBY0</accession>
<dbReference type="RefSeq" id="WP_138194738.1">
    <property type="nucleotide sequence ID" value="NZ_VCIW01000008.1"/>
</dbReference>
<keyword evidence="3" id="KW-0804">Transcription</keyword>
<proteinExistence type="predicted"/>
<organism evidence="6 7">
    <name type="scientific">Paenibacillus antri</name>
    <dbReference type="NCBI Taxonomy" id="2582848"/>
    <lineage>
        <taxon>Bacteria</taxon>
        <taxon>Bacillati</taxon>
        <taxon>Bacillota</taxon>
        <taxon>Bacilli</taxon>
        <taxon>Bacillales</taxon>
        <taxon>Paenibacillaceae</taxon>
        <taxon>Paenibacillus</taxon>
    </lineage>
</organism>
<dbReference type="Gene3D" id="3.40.50.10490">
    <property type="entry name" value="Glucose-6-phosphate isomerase like protein, domain 1"/>
    <property type="match status" value="1"/>
</dbReference>
<keyword evidence="2" id="KW-0238">DNA-binding</keyword>